<dbReference type="InterPro" id="IPR001965">
    <property type="entry name" value="Znf_PHD"/>
</dbReference>
<name>A8Q0P1_MALGO</name>
<dbReference type="OMA" id="WVMDEPP"/>
<dbReference type="RefSeq" id="XP_001731062.1">
    <property type="nucleotide sequence ID" value="XM_001731010.1"/>
</dbReference>
<dbReference type="GO" id="GO:0008270">
    <property type="term" value="F:zinc ion binding"/>
    <property type="evidence" value="ECO:0007669"/>
    <property type="project" value="UniProtKB-KW"/>
</dbReference>
<gene>
    <name evidence="11" type="ORF">MGL_2061</name>
</gene>
<dbReference type="InterPro" id="IPR019787">
    <property type="entry name" value="Znf_PHD-finger"/>
</dbReference>
<keyword evidence="1" id="KW-0479">Metal-binding</keyword>
<dbReference type="OrthoDB" id="1611972at2759"/>
<dbReference type="GO" id="GO:0048189">
    <property type="term" value="C:Lid2 complex"/>
    <property type="evidence" value="ECO:0007669"/>
    <property type="project" value="TreeGrafter"/>
</dbReference>
<evidence type="ECO:0000313" key="12">
    <source>
        <dbReference type="Proteomes" id="UP000008837"/>
    </source>
</evidence>
<evidence type="ECO:0000256" key="4">
    <source>
        <dbReference type="ARBA" id="ARBA00023242"/>
    </source>
</evidence>
<dbReference type="PROSITE" id="PS51156">
    <property type="entry name" value="ELM2"/>
    <property type="match status" value="1"/>
</dbReference>
<keyword evidence="3" id="KW-0862">Zinc</keyword>
<evidence type="ECO:0000259" key="10">
    <source>
        <dbReference type="PROSITE" id="PS51805"/>
    </source>
</evidence>
<dbReference type="SMART" id="SM00439">
    <property type="entry name" value="BAH"/>
    <property type="match status" value="1"/>
</dbReference>
<evidence type="ECO:0000256" key="5">
    <source>
        <dbReference type="PROSITE-ProRule" id="PRU00146"/>
    </source>
</evidence>
<feature type="compositionally biased region" description="Basic residues" evidence="6">
    <location>
        <begin position="363"/>
        <end position="372"/>
    </location>
</feature>
<proteinExistence type="predicted"/>
<dbReference type="InParanoid" id="A8Q0P1"/>
<dbReference type="KEGG" id="mgl:MGL_2061"/>
<dbReference type="SMART" id="SM00184">
    <property type="entry name" value="RING"/>
    <property type="match status" value="3"/>
</dbReference>
<feature type="domain" description="PHD-type" evidence="7">
    <location>
        <begin position="168"/>
        <end position="220"/>
    </location>
</feature>
<dbReference type="GO" id="GO:0003682">
    <property type="term" value="F:chromatin binding"/>
    <property type="evidence" value="ECO:0007669"/>
    <property type="project" value="InterPro"/>
</dbReference>
<dbReference type="InterPro" id="IPR011011">
    <property type="entry name" value="Znf_FYVE_PHD"/>
</dbReference>
<dbReference type="Gene3D" id="2.30.30.490">
    <property type="match status" value="1"/>
</dbReference>
<dbReference type="Pfam" id="PF01426">
    <property type="entry name" value="BAH"/>
    <property type="match status" value="1"/>
</dbReference>
<protein>
    <recommendedName>
        <fullName evidence="13">PHD-type domain-containing protein</fullName>
    </recommendedName>
</protein>
<evidence type="ECO:0008006" key="13">
    <source>
        <dbReference type="Google" id="ProtNLM"/>
    </source>
</evidence>
<feature type="region of interest" description="Disordered" evidence="6">
    <location>
        <begin position="328"/>
        <end position="377"/>
    </location>
</feature>
<dbReference type="GO" id="GO:0036205">
    <property type="term" value="P:histone catabolic process"/>
    <property type="evidence" value="ECO:0007669"/>
    <property type="project" value="TreeGrafter"/>
</dbReference>
<evidence type="ECO:0000256" key="3">
    <source>
        <dbReference type="ARBA" id="ARBA00022833"/>
    </source>
</evidence>
<keyword evidence="4" id="KW-0539">Nucleus</keyword>
<feature type="domain" description="PHD-type" evidence="7">
    <location>
        <begin position="661"/>
        <end position="711"/>
    </location>
</feature>
<sequence>MGGMQVRINDFIYISPPWAIGSGEPYLIARVMNFIQKEDEERCPTKHVRVNLFLRMRDLTHRPNNDPRMLVATMHADVFPVSTIRGKCRVKHRDLISNGSPPEIAAWKRREDHFYYHQLFDRYIHRFYEVVPTWKLKNAPDQVLRVLRERYSFIVAEMTIATELCDALRGCSVCHEWAPTAESVRCDTCRKFFHMRCLSPPLASKPAKGYSWNCAPCAKQHDEMVEEEGVGGGGLDAPGSNMDSLGPRSTQPTRRKRNRSHILGDVYEPVSEMVLSNPIDRDGLRCFQGWPYRYFGEHTSAMDVLDSHDSIYPRAVTRQGPKFQAVVPSWESQQHQNQGRQTSAMDLSNTRTNNSEKAATMRGKSRSKSKHVRSTETHAMDVDQVGTFYETTNDACMQRGSDQSIQVISIPPPDHDWQKVDHYLANVSSPRSHVMRESHVFIDRALALLYANQFDFEKAKHQFAQSRDSDFGVYPLTSKEVQILQKTIIENSGDLIHLKRALPGRTPSEIVQGVYSWKLQRLKDRWEGKERMKITLRGAQPHTDPAQRESSPALSVLSFEDAQEPKAPTRIMCAFCSISASAIWYKSPIYTSGQGLCVYCGQYWRKYAAETANVYITEKKRQAALEHGSEEAGLGVIVPKVTQTVPKVMPAASLPSRPVETSKCVICRRLEPKRLLLSCAQCGLAGHQGCIGFEDADIEKNEWLCDLCENDRDPMSSILPFCVLCGETPSSRTLSTSIRTRKPYFNESDGKGDTALDVYKPTECNHWSHLLCALWIPEVLFANTTTMQPVEGAGALPAWRYDMRCSLCDQVKGACVKCAEPTCRTHFHVSCAYLAQPSCMMAFEIFPVKTSRRESVHTLTFKSESGHMCAQIWCKDHLAAAKSKKTYEYHEIDPKLKLTAMQAYVKTHKQVVTGSHRNMALVESTHALLRRAKKLDIIQQVCGGAGGYVKNGNLVPMHREDHTLKDEMETDAPSDNTTLPSDDKSVSCANCHTDWSPLWWSIPSTDNNKFYLCSHDNTSLHKFITSIVYHVYDIFYHVHLLSGRSAGAESDIVAHHEAFSSTRYLDGISHVSLQVRAPSSRLAWFPSSQARREPSRQGQVLP</sequence>
<evidence type="ECO:0000313" key="11">
    <source>
        <dbReference type="EMBL" id="EDP43848.1"/>
    </source>
</evidence>
<dbReference type="InterPro" id="IPR013083">
    <property type="entry name" value="Znf_RING/FYVE/PHD"/>
</dbReference>
<dbReference type="CDD" id="cd15489">
    <property type="entry name" value="PHD_SF"/>
    <property type="match status" value="1"/>
</dbReference>
<evidence type="ECO:0000259" key="8">
    <source>
        <dbReference type="PROSITE" id="PS51038"/>
    </source>
</evidence>
<dbReference type="InterPro" id="IPR000949">
    <property type="entry name" value="ELM2_dom"/>
</dbReference>
<dbReference type="STRING" id="425265.A8Q0P1"/>
<dbReference type="InterPro" id="IPR043151">
    <property type="entry name" value="BAH_sf"/>
</dbReference>
<dbReference type="AlphaFoldDB" id="A8Q0P1"/>
<dbReference type="Pfam" id="PF13832">
    <property type="entry name" value="zf-HC5HC2H_2"/>
    <property type="match status" value="1"/>
</dbReference>
<dbReference type="InterPro" id="IPR001841">
    <property type="entry name" value="Znf_RING"/>
</dbReference>
<dbReference type="InterPro" id="IPR029617">
    <property type="entry name" value="Snt2"/>
</dbReference>
<keyword evidence="12" id="KW-1185">Reference proteome</keyword>
<evidence type="ECO:0000256" key="6">
    <source>
        <dbReference type="SAM" id="MobiDB-lite"/>
    </source>
</evidence>
<feature type="domain" description="ELM2" evidence="9">
    <location>
        <begin position="315"/>
        <end position="467"/>
    </location>
</feature>
<dbReference type="SUPFAM" id="SSF57903">
    <property type="entry name" value="FYVE/PHD zinc finger"/>
    <property type="match status" value="2"/>
</dbReference>
<dbReference type="Proteomes" id="UP000008837">
    <property type="component" value="Unassembled WGS sequence"/>
</dbReference>
<organism evidence="11 12">
    <name type="scientific">Malassezia globosa (strain ATCC MYA-4612 / CBS 7966)</name>
    <name type="common">Dandruff-associated fungus</name>
    <dbReference type="NCBI Taxonomy" id="425265"/>
    <lineage>
        <taxon>Eukaryota</taxon>
        <taxon>Fungi</taxon>
        <taxon>Dikarya</taxon>
        <taxon>Basidiomycota</taxon>
        <taxon>Ustilaginomycotina</taxon>
        <taxon>Malasseziomycetes</taxon>
        <taxon>Malasseziales</taxon>
        <taxon>Malasseziaceae</taxon>
        <taxon>Malassezia</taxon>
    </lineage>
</organism>
<dbReference type="Gene3D" id="3.30.40.10">
    <property type="entry name" value="Zinc/RING finger domain, C3HC4 (zinc finger)"/>
    <property type="match status" value="3"/>
</dbReference>
<dbReference type="Pfam" id="PF00628">
    <property type="entry name" value="PHD"/>
    <property type="match status" value="2"/>
</dbReference>
<dbReference type="PROSITE" id="PS01359">
    <property type="entry name" value="ZF_PHD_1"/>
    <property type="match status" value="1"/>
</dbReference>
<keyword evidence="2 5" id="KW-0863">Zinc-finger</keyword>
<feature type="compositionally biased region" description="Polar residues" evidence="6">
    <location>
        <begin position="241"/>
        <end position="252"/>
    </location>
</feature>
<dbReference type="PROSITE" id="PS50016">
    <property type="entry name" value="ZF_PHD_2"/>
    <property type="match status" value="2"/>
</dbReference>
<dbReference type="FunCoup" id="A8Q0P1">
    <property type="interactions" value="145"/>
</dbReference>
<dbReference type="PANTHER" id="PTHR47672">
    <property type="entry name" value="E3 UBIQUITIN-PROTEIN LIGASE SNT2"/>
    <property type="match status" value="1"/>
</dbReference>
<feature type="domain" description="PHD-type" evidence="10">
    <location>
        <begin position="740"/>
        <end position="858"/>
    </location>
</feature>
<evidence type="ECO:0000259" key="7">
    <source>
        <dbReference type="PROSITE" id="PS50016"/>
    </source>
</evidence>
<dbReference type="InterPro" id="IPR034732">
    <property type="entry name" value="EPHD"/>
</dbReference>
<dbReference type="GeneID" id="5855369"/>
<dbReference type="InterPro" id="IPR001025">
    <property type="entry name" value="BAH_dom"/>
</dbReference>
<feature type="region of interest" description="Disordered" evidence="6">
    <location>
        <begin position="227"/>
        <end position="258"/>
    </location>
</feature>
<dbReference type="InterPro" id="IPR019786">
    <property type="entry name" value="Zinc_finger_PHD-type_CS"/>
</dbReference>
<dbReference type="GO" id="GO:0004842">
    <property type="term" value="F:ubiquitin-protein transferase activity"/>
    <property type="evidence" value="ECO:0007669"/>
    <property type="project" value="TreeGrafter"/>
</dbReference>
<feature type="compositionally biased region" description="Polar residues" evidence="6">
    <location>
        <begin position="330"/>
        <end position="357"/>
    </location>
</feature>
<dbReference type="VEuPathDB" id="FungiDB:MGL_2061"/>
<comment type="caution">
    <text evidence="11">The sequence shown here is derived from an EMBL/GenBank/DDBJ whole genome shotgun (WGS) entry which is preliminary data.</text>
</comment>
<dbReference type="PANTHER" id="PTHR47672:SF1">
    <property type="entry name" value="E3 UBIQUITIN-PROTEIN LIGASE SNT2"/>
    <property type="match status" value="1"/>
</dbReference>
<dbReference type="SMART" id="SM00249">
    <property type="entry name" value="PHD"/>
    <property type="match status" value="3"/>
</dbReference>
<accession>A8Q0P1</accession>
<dbReference type="EMBL" id="AAYY01000006">
    <property type="protein sequence ID" value="EDP43848.1"/>
    <property type="molecule type" value="Genomic_DNA"/>
</dbReference>
<evidence type="ECO:0000259" key="9">
    <source>
        <dbReference type="PROSITE" id="PS51156"/>
    </source>
</evidence>
<feature type="domain" description="BAH" evidence="8">
    <location>
        <begin position="4"/>
        <end position="131"/>
    </location>
</feature>
<evidence type="ECO:0000256" key="2">
    <source>
        <dbReference type="ARBA" id="ARBA00022771"/>
    </source>
</evidence>
<dbReference type="PROSITE" id="PS51805">
    <property type="entry name" value="EPHD"/>
    <property type="match status" value="1"/>
</dbReference>
<dbReference type="PROSITE" id="PS51038">
    <property type="entry name" value="BAH"/>
    <property type="match status" value="1"/>
</dbReference>
<evidence type="ECO:0000256" key="1">
    <source>
        <dbReference type="ARBA" id="ARBA00022723"/>
    </source>
</evidence>
<reference evidence="11 12" key="1">
    <citation type="journal article" date="2007" name="Proc. Natl. Acad. Sci. U.S.A.">
        <title>Dandruff-associated Malassezia genomes reveal convergent and divergent virulence traits shared with plant and human fungal pathogens.</title>
        <authorList>
            <person name="Xu J."/>
            <person name="Saunders C.W."/>
            <person name="Hu P."/>
            <person name="Grant R.A."/>
            <person name="Boekhout T."/>
            <person name="Kuramae E.E."/>
            <person name="Kronstad J.W."/>
            <person name="Deangelis Y.M."/>
            <person name="Reeder N.L."/>
            <person name="Johnstone K.R."/>
            <person name="Leland M."/>
            <person name="Fieno A.M."/>
            <person name="Begley W.M."/>
            <person name="Sun Y."/>
            <person name="Lacey M.P."/>
            <person name="Chaudhary T."/>
            <person name="Keough T."/>
            <person name="Chu L."/>
            <person name="Sears R."/>
            <person name="Yuan B."/>
            <person name="Dawson T.L.Jr."/>
        </authorList>
    </citation>
    <scope>NUCLEOTIDE SEQUENCE [LARGE SCALE GENOMIC DNA]</scope>
    <source>
        <strain evidence="12">ATCC MYA-4612 / CBS 7966</strain>
    </source>
</reference>